<evidence type="ECO:0000313" key="2">
    <source>
        <dbReference type="EMBL" id="VFJ65668.1"/>
    </source>
</evidence>
<dbReference type="InterPro" id="IPR011856">
    <property type="entry name" value="tRNA_endonuc-like_dom_sf"/>
</dbReference>
<dbReference type="EMBL" id="CAADFE010000008">
    <property type="protein sequence ID" value="VFJ65668.1"/>
    <property type="molecule type" value="Genomic_DNA"/>
</dbReference>
<dbReference type="NCBIfam" id="TIGR01764">
    <property type="entry name" value="excise"/>
    <property type="match status" value="1"/>
</dbReference>
<dbReference type="InterPro" id="IPR041657">
    <property type="entry name" value="HTH_17"/>
</dbReference>
<protein>
    <submittedName>
        <fullName evidence="2">DNA binding domain-containing protein, excisionase family</fullName>
    </submittedName>
</protein>
<dbReference type="Pfam" id="PF12728">
    <property type="entry name" value="HTH_17"/>
    <property type="match status" value="1"/>
</dbReference>
<organism evidence="2">
    <name type="scientific">Candidatus Kentrum sp. FW</name>
    <dbReference type="NCBI Taxonomy" id="2126338"/>
    <lineage>
        <taxon>Bacteria</taxon>
        <taxon>Pseudomonadati</taxon>
        <taxon>Pseudomonadota</taxon>
        <taxon>Gammaproteobacteria</taxon>
        <taxon>Candidatus Kentrum</taxon>
    </lineage>
</organism>
<name>A0A450TEU4_9GAMM</name>
<gene>
    <name evidence="2" type="ORF">BECKFW1821C_GA0114237_100824</name>
</gene>
<dbReference type="Gene3D" id="3.40.1350.10">
    <property type="match status" value="1"/>
</dbReference>
<reference evidence="2" key="1">
    <citation type="submission" date="2019-02" db="EMBL/GenBank/DDBJ databases">
        <authorList>
            <person name="Gruber-Vodicka R. H."/>
            <person name="Seah K. B. B."/>
        </authorList>
    </citation>
    <scope>NUCLEOTIDE SEQUENCE</scope>
    <source>
        <strain evidence="2">BECK_BZ131</strain>
    </source>
</reference>
<dbReference type="AlphaFoldDB" id="A0A450TEU4"/>
<proteinExistence type="predicted"/>
<accession>A0A450TEU4</accession>
<evidence type="ECO:0000259" key="1">
    <source>
        <dbReference type="Pfam" id="PF12728"/>
    </source>
</evidence>
<sequence>MSTSLLEVTMKEWLSQADAARLRGVSRQAISKLVQKGRLRTLTIGGHVLVHREDVMGRTAKRDNHNESDIVLGVKEILARGSDQDRSTVFEWLRETKKIHPLEDEFGTSAEVILEAIFRSSDLTRRGVKSVIAEAVFKIEVIDELENWHDVTPEGNYAYDFLLSDGNHEISIQLKMQRLKNQRPMTANEGYKMFDPSYWVVETQRTRRGKTNTGEDTRPYGFGEFDLLAVSMYPSTGNWSDFFFTVSDWLIERPENADQILKFQPVPKKKDNYWTNNLFEAIDWWTSNEKKKIAGMLVKSITID</sequence>
<dbReference type="GO" id="GO:0003677">
    <property type="term" value="F:DNA binding"/>
    <property type="evidence" value="ECO:0007669"/>
    <property type="project" value="InterPro"/>
</dbReference>
<dbReference type="InterPro" id="IPR010093">
    <property type="entry name" value="SinI_DNA-bd"/>
</dbReference>
<feature type="domain" description="Helix-turn-helix" evidence="1">
    <location>
        <begin position="13"/>
        <end position="56"/>
    </location>
</feature>